<dbReference type="Gene3D" id="3.40.50.720">
    <property type="entry name" value="NAD(P)-binding Rossmann-like Domain"/>
    <property type="match status" value="1"/>
</dbReference>
<dbReference type="InterPro" id="IPR022616">
    <property type="entry name" value="Glyco_hydro_4_C"/>
</dbReference>
<sequence>MKLALLGGGGFRVPLVYRTLMSDPSPHRVREVRLFDVDPVRLGAMAKILDSLAGGDPAAPAVVVCEDLADAVRGVDFIFSAIRVGGTAGRAQDERIAREVGILGQETTGFGGISYALRGLPVALDIARTIAEVNPEAWLINFTNPAGIITEATRGVLGDRVIGICDSPIGLARRVLSTLETAELVPAGTAGKVGIGGGEVRLDYIGLNHLGWLQGIQVAGRDVLPELLARPALIESFEEGRLFGADWIRTLGSVPNEYLHYYYYARETVLADREAQQTRGVFLEQQQGAFYSDAQAASPEEVARLWEQIRRDREETYMATNREAAGGVPRDESDLESGGYDRVALAIMHAIADDEPAQLILNVAGRGAAPFLPEDAVIEVPCLVDSRGARPLPVSDVPGHGRGLVQSVKQVERTVIRAAHEGSAELAIEALALHPLIDGVGTARRALALAQDTFGQLSYLR</sequence>
<comment type="cofactor">
    <cofactor evidence="7">
        <name>NAD(+)</name>
        <dbReference type="ChEBI" id="CHEBI:57540"/>
    </cofactor>
    <text evidence="7">Binds 1 NAD(+) per subunit.</text>
</comment>
<dbReference type="PANTHER" id="PTHR32092">
    <property type="entry name" value="6-PHOSPHO-BETA-GLUCOSIDASE-RELATED"/>
    <property type="match status" value="1"/>
</dbReference>
<dbReference type="Pfam" id="PF11975">
    <property type="entry name" value="Glyco_hydro_4C"/>
    <property type="match status" value="1"/>
</dbReference>
<evidence type="ECO:0000313" key="9">
    <source>
        <dbReference type="EMBL" id="MFC0673261.1"/>
    </source>
</evidence>
<evidence type="ECO:0000256" key="7">
    <source>
        <dbReference type="RuleBase" id="RU361152"/>
    </source>
</evidence>
<evidence type="ECO:0000256" key="2">
    <source>
        <dbReference type="ARBA" id="ARBA00022723"/>
    </source>
</evidence>
<dbReference type="Proteomes" id="UP001589793">
    <property type="component" value="Unassembled WGS sequence"/>
</dbReference>
<proteinExistence type="inferred from homology"/>
<accession>A0ABV6R909</accession>
<reference evidence="9 10" key="1">
    <citation type="submission" date="2024-09" db="EMBL/GenBank/DDBJ databases">
        <authorList>
            <person name="Sun Q."/>
            <person name="Mori K."/>
        </authorList>
    </citation>
    <scope>NUCLEOTIDE SEQUENCE [LARGE SCALE GENOMIC DNA]</scope>
    <source>
        <strain evidence="9 10">CICC 10874</strain>
    </source>
</reference>
<dbReference type="InterPro" id="IPR015955">
    <property type="entry name" value="Lactate_DH/Glyco_Ohase_4_C"/>
</dbReference>
<evidence type="ECO:0000256" key="4">
    <source>
        <dbReference type="ARBA" id="ARBA00023027"/>
    </source>
</evidence>
<organism evidence="9 10">
    <name type="scientific">Brachybacterium hainanense</name>
    <dbReference type="NCBI Taxonomy" id="1541174"/>
    <lineage>
        <taxon>Bacteria</taxon>
        <taxon>Bacillati</taxon>
        <taxon>Actinomycetota</taxon>
        <taxon>Actinomycetes</taxon>
        <taxon>Micrococcales</taxon>
        <taxon>Dermabacteraceae</taxon>
        <taxon>Brachybacterium</taxon>
    </lineage>
</organism>
<evidence type="ECO:0000256" key="6">
    <source>
        <dbReference type="ARBA" id="ARBA00023295"/>
    </source>
</evidence>
<feature type="domain" description="Glycosyl hydrolase family 4 C-terminal" evidence="8">
    <location>
        <begin position="204"/>
        <end position="437"/>
    </location>
</feature>
<keyword evidence="5" id="KW-0464">Manganese</keyword>
<name>A0ABV6R909_9MICO</name>
<dbReference type="Gene3D" id="3.90.110.10">
    <property type="entry name" value="Lactate dehydrogenase/glycoside hydrolase, family 4, C-terminal"/>
    <property type="match status" value="1"/>
</dbReference>
<dbReference type="RefSeq" id="WP_376978697.1">
    <property type="nucleotide sequence ID" value="NZ_JBHLSV010000004.1"/>
</dbReference>
<dbReference type="SUPFAM" id="SSF51735">
    <property type="entry name" value="NAD(P)-binding Rossmann-fold domains"/>
    <property type="match status" value="1"/>
</dbReference>
<dbReference type="InterPro" id="IPR001088">
    <property type="entry name" value="Glyco_hydro_4"/>
</dbReference>
<comment type="similarity">
    <text evidence="1 7">Belongs to the glycosyl hydrolase 4 family.</text>
</comment>
<dbReference type="PRINTS" id="PR00732">
    <property type="entry name" value="GLHYDRLASE4"/>
</dbReference>
<evidence type="ECO:0000256" key="5">
    <source>
        <dbReference type="ARBA" id="ARBA00023211"/>
    </source>
</evidence>
<dbReference type="SUPFAM" id="SSF56327">
    <property type="entry name" value="LDH C-terminal domain-like"/>
    <property type="match status" value="1"/>
</dbReference>
<evidence type="ECO:0000256" key="3">
    <source>
        <dbReference type="ARBA" id="ARBA00022801"/>
    </source>
</evidence>
<gene>
    <name evidence="9" type="ORF">ACFFF6_04740</name>
</gene>
<keyword evidence="3 7" id="KW-0378">Hydrolase</keyword>
<protein>
    <submittedName>
        <fullName evidence="9">6-phospho-beta-glucosidase</fullName>
    </submittedName>
</protein>
<dbReference type="PROSITE" id="PS01324">
    <property type="entry name" value="GLYCOSYL_HYDROL_F4"/>
    <property type="match status" value="1"/>
</dbReference>
<evidence type="ECO:0000259" key="8">
    <source>
        <dbReference type="Pfam" id="PF11975"/>
    </source>
</evidence>
<keyword evidence="4 7" id="KW-0520">NAD</keyword>
<evidence type="ECO:0000313" key="10">
    <source>
        <dbReference type="Proteomes" id="UP001589793"/>
    </source>
</evidence>
<comment type="caution">
    <text evidence="9">The sequence shown here is derived from an EMBL/GenBank/DDBJ whole genome shotgun (WGS) entry which is preliminary data.</text>
</comment>
<dbReference type="Pfam" id="PF02056">
    <property type="entry name" value="Glyco_hydro_4"/>
    <property type="match status" value="1"/>
</dbReference>
<keyword evidence="6 7" id="KW-0326">Glycosidase</keyword>
<keyword evidence="10" id="KW-1185">Reference proteome</keyword>
<dbReference type="InterPro" id="IPR019802">
    <property type="entry name" value="GlycHydrolase_4_CS"/>
</dbReference>
<dbReference type="PANTHER" id="PTHR32092:SF5">
    <property type="entry name" value="6-PHOSPHO-BETA-GLUCOSIDASE"/>
    <property type="match status" value="1"/>
</dbReference>
<keyword evidence="2" id="KW-0479">Metal-binding</keyword>
<evidence type="ECO:0000256" key="1">
    <source>
        <dbReference type="ARBA" id="ARBA00010141"/>
    </source>
</evidence>
<dbReference type="InterPro" id="IPR036291">
    <property type="entry name" value="NAD(P)-bd_dom_sf"/>
</dbReference>
<dbReference type="EMBL" id="JBHLSV010000004">
    <property type="protein sequence ID" value="MFC0673261.1"/>
    <property type="molecule type" value="Genomic_DNA"/>
</dbReference>